<accession>A0A825BAY0</accession>
<dbReference type="Proteomes" id="UP000535509">
    <property type="component" value="Unassembled WGS sequence"/>
</dbReference>
<keyword evidence="2" id="KW-1185">Reference proteome</keyword>
<dbReference type="AlphaFoldDB" id="A0A825BAY0"/>
<reference evidence="1 2" key="1">
    <citation type="submission" date="2018-06" db="EMBL/GenBank/DDBJ databases">
        <authorList>
            <consortium name="PulseNet: The National Subtyping Network for Foodborne Disease Surveillance"/>
            <person name="Tarr C.L."/>
            <person name="Trees E."/>
            <person name="Katz L.S."/>
            <person name="Carleton-Romer H.A."/>
            <person name="Stroika S."/>
            <person name="Kucerova Z."/>
            <person name="Roache K.F."/>
            <person name="Sabol A.L."/>
            <person name="Besser J."/>
            <person name="Gerner-Smidt P."/>
        </authorList>
    </citation>
    <scope>NUCLEOTIDE SEQUENCE [LARGE SCALE GENOMIC DNA]</scope>
    <source>
        <strain evidence="1 2">PNUSAC001503</strain>
    </source>
</reference>
<gene>
    <name evidence="1" type="ORF">CX802_09695</name>
</gene>
<evidence type="ECO:0000313" key="2">
    <source>
        <dbReference type="Proteomes" id="UP000535509"/>
    </source>
</evidence>
<name>A0A825BAY0_CAMFE</name>
<proteinExistence type="predicted"/>
<sequence length="166" mass="18930">MYDKDLLTRLLKSKIAKTKSKDEIIDELLMGLSKQNAKSLKAALDELFLMIYDNYDNANLKILVENKINALEISVPNINFETIYESLASSAGAKFAFDEIDIKSLETMRKNFYWMKNDYNEKISNDLKAITAKVFNGEITRANMAENLKEKFKGVLSANTSYFEGV</sequence>
<protein>
    <submittedName>
        <fullName evidence="1">Uncharacterized protein</fullName>
    </submittedName>
</protein>
<evidence type="ECO:0000313" key="1">
    <source>
        <dbReference type="EMBL" id="EAI8860093.1"/>
    </source>
</evidence>
<organism evidence="1 2">
    <name type="scientific">Campylobacter fetus</name>
    <dbReference type="NCBI Taxonomy" id="196"/>
    <lineage>
        <taxon>Bacteria</taxon>
        <taxon>Pseudomonadati</taxon>
        <taxon>Campylobacterota</taxon>
        <taxon>Epsilonproteobacteria</taxon>
        <taxon>Campylobacterales</taxon>
        <taxon>Campylobacteraceae</taxon>
        <taxon>Campylobacter</taxon>
    </lineage>
</organism>
<dbReference type="EMBL" id="AABTCC010000084">
    <property type="protein sequence ID" value="EAI8860093.1"/>
    <property type="molecule type" value="Genomic_DNA"/>
</dbReference>
<comment type="caution">
    <text evidence="1">The sequence shown here is derived from an EMBL/GenBank/DDBJ whole genome shotgun (WGS) entry which is preliminary data.</text>
</comment>
<feature type="non-terminal residue" evidence="1">
    <location>
        <position position="166"/>
    </location>
</feature>